<protein>
    <submittedName>
        <fullName evidence="2">Helix-turn-helix transcriptional regulator</fullName>
    </submittedName>
</protein>
<proteinExistence type="predicted"/>
<evidence type="ECO:0000313" key="2">
    <source>
        <dbReference type="EMBL" id="MBE1208146.1"/>
    </source>
</evidence>
<dbReference type="Pfam" id="PF01381">
    <property type="entry name" value="HTH_3"/>
    <property type="match status" value="1"/>
</dbReference>
<dbReference type="Proteomes" id="UP000598227">
    <property type="component" value="Unassembled WGS sequence"/>
</dbReference>
<dbReference type="SUPFAM" id="SSF47413">
    <property type="entry name" value="lambda repressor-like DNA-binding domains"/>
    <property type="match status" value="1"/>
</dbReference>
<dbReference type="InterPro" id="IPR010982">
    <property type="entry name" value="Lambda_DNA-bd_dom_sf"/>
</dbReference>
<gene>
    <name evidence="2" type="ORF">IHE39_28025</name>
</gene>
<dbReference type="SMART" id="SM00530">
    <property type="entry name" value="HTH_XRE"/>
    <property type="match status" value="1"/>
</dbReference>
<reference evidence="2 3" key="1">
    <citation type="submission" date="2020-09" db="EMBL/GenBank/DDBJ databases">
        <title>Draft Genome Sequence of Aminobacter carboxidus type strain DSM 1086, a soil Gram-negative carboxydobacterium.</title>
        <authorList>
            <person name="Turrini P."/>
            <person name="Tescari M."/>
            <person name="Artuso I."/>
            <person name="Lugli G.A."/>
            <person name="Frangipani E."/>
            <person name="Ventura M."/>
            <person name="Visca P."/>
        </authorList>
    </citation>
    <scope>NUCLEOTIDE SEQUENCE [LARGE SCALE GENOMIC DNA]</scope>
    <source>
        <strain evidence="2 3">DSM 1086</strain>
    </source>
</reference>
<organism evidence="2 3">
    <name type="scientific">Aminobacter carboxidus</name>
    <dbReference type="NCBI Taxonomy" id="376165"/>
    <lineage>
        <taxon>Bacteria</taxon>
        <taxon>Pseudomonadati</taxon>
        <taxon>Pseudomonadota</taxon>
        <taxon>Alphaproteobacteria</taxon>
        <taxon>Hyphomicrobiales</taxon>
        <taxon>Phyllobacteriaceae</taxon>
        <taxon>Aminobacter</taxon>
    </lineage>
</organism>
<dbReference type="Gene3D" id="1.10.260.40">
    <property type="entry name" value="lambda repressor-like DNA-binding domains"/>
    <property type="match status" value="1"/>
</dbReference>
<accession>A0ABR9GWU2</accession>
<comment type="caution">
    <text evidence="2">The sequence shown here is derived from an EMBL/GenBank/DDBJ whole genome shotgun (WGS) entry which is preliminary data.</text>
</comment>
<sequence>MKLSDFIEQNGLTHEQMAERVGDCSVSGLRKWLRGERVPRPDQMRKITEITNGQVSPNDFYDLNPATPEVTG</sequence>
<keyword evidence="3" id="KW-1185">Reference proteome</keyword>
<dbReference type="CDD" id="cd00093">
    <property type="entry name" value="HTH_XRE"/>
    <property type="match status" value="1"/>
</dbReference>
<dbReference type="EMBL" id="JACZEP010000017">
    <property type="protein sequence ID" value="MBE1208146.1"/>
    <property type="molecule type" value="Genomic_DNA"/>
</dbReference>
<name>A0ABR9GWU2_9HYPH</name>
<evidence type="ECO:0000259" key="1">
    <source>
        <dbReference type="PROSITE" id="PS50943"/>
    </source>
</evidence>
<feature type="domain" description="HTH cro/C1-type" evidence="1">
    <location>
        <begin position="3"/>
        <end position="60"/>
    </location>
</feature>
<dbReference type="PROSITE" id="PS50943">
    <property type="entry name" value="HTH_CROC1"/>
    <property type="match status" value="1"/>
</dbReference>
<dbReference type="RefSeq" id="WP_192568819.1">
    <property type="nucleotide sequence ID" value="NZ_JACZEP010000017.1"/>
</dbReference>
<evidence type="ECO:0000313" key="3">
    <source>
        <dbReference type="Proteomes" id="UP000598227"/>
    </source>
</evidence>
<dbReference type="InterPro" id="IPR001387">
    <property type="entry name" value="Cro/C1-type_HTH"/>
</dbReference>